<evidence type="ECO:0000259" key="8">
    <source>
        <dbReference type="PROSITE" id="PS50064"/>
    </source>
</evidence>
<dbReference type="InterPro" id="IPR014905">
    <property type="entry name" value="HIRAN"/>
</dbReference>
<dbReference type="AlphaFoldDB" id="A0A7S2LRF4"/>
<evidence type="ECO:0000256" key="3">
    <source>
        <dbReference type="ARBA" id="ARBA00022771"/>
    </source>
</evidence>
<feature type="coiled-coil region" evidence="7">
    <location>
        <begin position="69"/>
        <end position="96"/>
    </location>
</feature>
<keyword evidence="6" id="KW-0539">Nucleus</keyword>
<dbReference type="EMBL" id="HBGY01032573">
    <property type="protein sequence ID" value="CAD9612259.1"/>
    <property type="molecule type" value="Transcribed_RNA"/>
</dbReference>
<reference evidence="9" key="1">
    <citation type="submission" date="2021-01" db="EMBL/GenBank/DDBJ databases">
        <authorList>
            <person name="Corre E."/>
            <person name="Pelletier E."/>
            <person name="Niang G."/>
            <person name="Scheremetjew M."/>
            <person name="Finn R."/>
            <person name="Kale V."/>
            <person name="Holt S."/>
            <person name="Cochrane G."/>
            <person name="Meng A."/>
            <person name="Brown T."/>
            <person name="Cohen L."/>
        </authorList>
    </citation>
    <scope>NUCLEOTIDE SEQUENCE</scope>
    <source>
        <strain evidence="9">B650</strain>
    </source>
</reference>
<organism evidence="9">
    <name type="scientific">Leptocylindrus danicus</name>
    <dbReference type="NCBI Taxonomy" id="163516"/>
    <lineage>
        <taxon>Eukaryota</taxon>
        <taxon>Sar</taxon>
        <taxon>Stramenopiles</taxon>
        <taxon>Ochrophyta</taxon>
        <taxon>Bacillariophyta</taxon>
        <taxon>Coscinodiscophyceae</taxon>
        <taxon>Chaetocerotophycidae</taxon>
        <taxon>Leptocylindrales</taxon>
        <taxon>Leptocylindraceae</taxon>
        <taxon>Leptocylindrus</taxon>
    </lineage>
</organism>
<dbReference type="GO" id="GO:0008270">
    <property type="term" value="F:zinc ion binding"/>
    <property type="evidence" value="ECO:0007669"/>
    <property type="project" value="UniProtKB-KW"/>
</dbReference>
<dbReference type="SMART" id="SM00910">
    <property type="entry name" value="HIRAN"/>
    <property type="match status" value="1"/>
</dbReference>
<dbReference type="PROSITE" id="PS50064">
    <property type="entry name" value="ZF_PARP_2"/>
    <property type="match status" value="1"/>
</dbReference>
<sequence length="335" mass="36858">MVKIEYSPSGRAMCQGCYGIIQKGSIRIGVKGGNWGEIFKFFHAPDRANSCYTNKRYTKDFTKLFGFKHLSAEDQKKFLNEEQLRYEEELEETKERNRMMMKAQAGAQAVETTMMKNPICDMDNFTVYVTGLKYAPGKARAGDALKLVRDPNNQYDCNAIQVRRADTGIKIGNVGRDQAAMLSPRMLKDERDNNTVYEAIVISQGDGYKQLIRVFVKNNAESGNSGEQGSVVGNPSAAIDGGNAKKVASVVANDVAEESSSSLSNCQTFCSSPAVLIGQKRKSLSCSDDQHAGEANTIFVPAPSVIKTPKYKPPSSNPYKKAMKLVTPEQKAVMK</sequence>
<dbReference type="Gene3D" id="3.30.1740.10">
    <property type="entry name" value="Zinc finger, PARP-type"/>
    <property type="match status" value="1"/>
</dbReference>
<gene>
    <name evidence="9" type="ORF">LDAN0321_LOCUS20378</name>
</gene>
<accession>A0A7S2LRF4</accession>
<keyword evidence="5" id="KW-0862">Zinc</keyword>
<keyword evidence="4" id="KW-0378">Hydrolase</keyword>
<evidence type="ECO:0000256" key="6">
    <source>
        <dbReference type="ARBA" id="ARBA00023242"/>
    </source>
</evidence>
<evidence type="ECO:0000256" key="2">
    <source>
        <dbReference type="ARBA" id="ARBA00022723"/>
    </source>
</evidence>
<dbReference type="InterPro" id="IPR036957">
    <property type="entry name" value="Znf_PARP_sf"/>
</dbReference>
<dbReference type="Gene3D" id="3.30.70.2330">
    <property type="match status" value="1"/>
</dbReference>
<keyword evidence="2" id="KW-0479">Metal-binding</keyword>
<name>A0A7S2LRF4_9STRA</name>
<evidence type="ECO:0000313" key="9">
    <source>
        <dbReference type="EMBL" id="CAD9612259.1"/>
    </source>
</evidence>
<dbReference type="InterPro" id="IPR001510">
    <property type="entry name" value="Znf_PARP"/>
</dbReference>
<protein>
    <recommendedName>
        <fullName evidence="8">PARP-type domain-containing protein</fullName>
    </recommendedName>
</protein>
<dbReference type="GO" id="GO:0005634">
    <property type="term" value="C:nucleus"/>
    <property type="evidence" value="ECO:0007669"/>
    <property type="project" value="UniProtKB-SubCell"/>
</dbReference>
<dbReference type="GO" id="GO:0003677">
    <property type="term" value="F:DNA binding"/>
    <property type="evidence" value="ECO:0007669"/>
    <property type="project" value="InterPro"/>
</dbReference>
<keyword evidence="7" id="KW-0175">Coiled coil</keyword>
<evidence type="ECO:0000256" key="4">
    <source>
        <dbReference type="ARBA" id="ARBA00022801"/>
    </source>
</evidence>
<feature type="domain" description="PARP-type" evidence="8">
    <location>
        <begin position="2"/>
        <end position="78"/>
    </location>
</feature>
<evidence type="ECO:0000256" key="1">
    <source>
        <dbReference type="ARBA" id="ARBA00004123"/>
    </source>
</evidence>
<dbReference type="GO" id="GO:0016818">
    <property type="term" value="F:hydrolase activity, acting on acid anhydrides, in phosphorus-containing anhydrides"/>
    <property type="evidence" value="ECO:0007669"/>
    <property type="project" value="InterPro"/>
</dbReference>
<dbReference type="SUPFAM" id="SSF57716">
    <property type="entry name" value="Glucocorticoid receptor-like (DNA-binding domain)"/>
    <property type="match status" value="1"/>
</dbReference>
<dbReference type="Pfam" id="PF00645">
    <property type="entry name" value="zf-PARP"/>
    <property type="match status" value="1"/>
</dbReference>
<evidence type="ECO:0000256" key="7">
    <source>
        <dbReference type="SAM" id="Coils"/>
    </source>
</evidence>
<keyword evidence="3" id="KW-0863">Zinc-finger</keyword>
<proteinExistence type="predicted"/>
<dbReference type="SMART" id="SM01336">
    <property type="entry name" value="zf-PARP"/>
    <property type="match status" value="1"/>
</dbReference>
<dbReference type="Pfam" id="PF08797">
    <property type="entry name" value="HIRAN"/>
    <property type="match status" value="1"/>
</dbReference>
<evidence type="ECO:0000256" key="5">
    <source>
        <dbReference type="ARBA" id="ARBA00022833"/>
    </source>
</evidence>
<comment type="subcellular location">
    <subcellularLocation>
        <location evidence="1">Nucleus</location>
    </subcellularLocation>
</comment>